<dbReference type="GO" id="GO:0009401">
    <property type="term" value="P:phosphoenolpyruvate-dependent sugar phosphotransferase system"/>
    <property type="evidence" value="ECO:0007669"/>
    <property type="project" value="UniProtKB-KW"/>
</dbReference>
<organism evidence="9 10">
    <name type="scientific">Coriobacterium glomerans (strain ATCC 49209 / DSM 20642 / JCM 10262 / PW2)</name>
    <dbReference type="NCBI Taxonomy" id="700015"/>
    <lineage>
        <taxon>Bacteria</taxon>
        <taxon>Bacillati</taxon>
        <taxon>Actinomycetota</taxon>
        <taxon>Coriobacteriia</taxon>
        <taxon>Coriobacteriales</taxon>
        <taxon>Coriobacteriaceae</taxon>
        <taxon>Coriobacterium</taxon>
    </lineage>
</organism>
<gene>
    <name evidence="9" type="ordered locus">Corgl_1284</name>
</gene>
<dbReference type="InterPro" id="IPR004720">
    <property type="entry name" value="PTS_IIB_sorbose-sp"/>
</dbReference>
<feature type="domain" description="PTS EIIB type-4" evidence="8">
    <location>
        <begin position="1"/>
        <end position="162"/>
    </location>
</feature>
<evidence type="ECO:0000256" key="6">
    <source>
        <dbReference type="ARBA" id="ARBA00022683"/>
    </source>
</evidence>
<dbReference type="OrthoDB" id="9788818at2"/>
<dbReference type="PROSITE" id="PS51101">
    <property type="entry name" value="PTS_EIIB_TYPE_4"/>
    <property type="match status" value="1"/>
</dbReference>
<dbReference type="InterPro" id="IPR036667">
    <property type="entry name" value="PTS_IIB_sorbose-sp_sf"/>
</dbReference>
<dbReference type="RefSeq" id="WP_013709128.1">
    <property type="nucleotide sequence ID" value="NC_015389.1"/>
</dbReference>
<name>F2N8K2_CORGP</name>
<evidence type="ECO:0000256" key="7">
    <source>
        <dbReference type="ARBA" id="ARBA00022777"/>
    </source>
</evidence>
<dbReference type="HOGENOM" id="CLU_116175_2_0_11"/>
<keyword evidence="6" id="KW-0598">Phosphotransferase system</keyword>
<dbReference type="GO" id="GO:0008982">
    <property type="term" value="F:protein-N(PI)-phosphohistidine-sugar phosphotransferase activity"/>
    <property type="evidence" value="ECO:0007669"/>
    <property type="project" value="InterPro"/>
</dbReference>
<dbReference type="Gene3D" id="3.40.35.10">
    <property type="entry name" value="Phosphotransferase system, sorbose subfamily IIB component"/>
    <property type="match status" value="1"/>
</dbReference>
<dbReference type="SUPFAM" id="SSF52728">
    <property type="entry name" value="PTS IIb component"/>
    <property type="match status" value="1"/>
</dbReference>
<evidence type="ECO:0000256" key="5">
    <source>
        <dbReference type="ARBA" id="ARBA00022679"/>
    </source>
</evidence>
<keyword evidence="4" id="KW-0762">Sugar transport</keyword>
<accession>F2N8K2</accession>
<evidence type="ECO:0000313" key="9">
    <source>
        <dbReference type="EMBL" id="AEB07385.1"/>
    </source>
</evidence>
<dbReference type="AlphaFoldDB" id="F2N8K2"/>
<keyword evidence="7" id="KW-0418">Kinase</keyword>
<dbReference type="GO" id="GO:0016301">
    <property type="term" value="F:kinase activity"/>
    <property type="evidence" value="ECO:0007669"/>
    <property type="project" value="UniProtKB-KW"/>
</dbReference>
<keyword evidence="5" id="KW-0808">Transferase</keyword>
<sequence length="162" mass="17478">MIKLLRIDDRLIHGQVAVSWTSHLGADTLVVASDAALSDALMRTAFKMAKPPQVTLSIKSLEGAALVLNNPKHERRIILAVCASPADALILAKRCAGIGEICLGGVRQAPGRRRISGSVFLDEQDVAALRQIHELGKRVFLQSVPTERPMGFEAIVCAYEQG</sequence>
<dbReference type="Proteomes" id="UP000006851">
    <property type="component" value="Chromosome"/>
</dbReference>
<keyword evidence="2" id="KW-0813">Transport</keyword>
<evidence type="ECO:0000259" key="8">
    <source>
        <dbReference type="PROSITE" id="PS51101"/>
    </source>
</evidence>
<evidence type="ECO:0000256" key="1">
    <source>
        <dbReference type="ARBA" id="ARBA00004496"/>
    </source>
</evidence>
<dbReference type="EMBL" id="CP002628">
    <property type="protein sequence ID" value="AEB07385.1"/>
    <property type="molecule type" value="Genomic_DNA"/>
</dbReference>
<comment type="subcellular location">
    <subcellularLocation>
        <location evidence="1">Cytoplasm</location>
    </subcellularLocation>
</comment>
<dbReference type="Pfam" id="PF03830">
    <property type="entry name" value="PTSIIB_sorb"/>
    <property type="match status" value="1"/>
</dbReference>
<protein>
    <submittedName>
        <fullName evidence="9">PTS system sorbose subfamily IIB component</fullName>
    </submittedName>
</protein>
<evidence type="ECO:0000256" key="3">
    <source>
        <dbReference type="ARBA" id="ARBA00022490"/>
    </source>
</evidence>
<keyword evidence="10" id="KW-1185">Reference proteome</keyword>
<evidence type="ECO:0000256" key="4">
    <source>
        <dbReference type="ARBA" id="ARBA00022597"/>
    </source>
</evidence>
<evidence type="ECO:0000256" key="2">
    <source>
        <dbReference type="ARBA" id="ARBA00022448"/>
    </source>
</evidence>
<dbReference type="KEGG" id="cgo:Corgl_1284"/>
<keyword evidence="3" id="KW-0963">Cytoplasm</keyword>
<dbReference type="GO" id="GO:0005737">
    <property type="term" value="C:cytoplasm"/>
    <property type="evidence" value="ECO:0007669"/>
    <property type="project" value="UniProtKB-SubCell"/>
</dbReference>
<dbReference type="STRING" id="700015.Corgl_1284"/>
<evidence type="ECO:0000313" key="10">
    <source>
        <dbReference type="Proteomes" id="UP000006851"/>
    </source>
</evidence>
<dbReference type="eggNOG" id="COG3444">
    <property type="taxonomic scope" value="Bacteria"/>
</dbReference>
<reference evidence="10" key="1">
    <citation type="journal article" date="2013" name="Stand. Genomic Sci.">
        <title>Complete genome sequence of Coriobacterium glomerans type strain (PW2(T)) from the midgut of Pyrrhocoris apterus L. (red soldier bug).</title>
        <authorList>
            <person name="Stackebrandt E."/>
            <person name="Zeytun A."/>
            <person name="Lapidus A."/>
            <person name="Nolan M."/>
            <person name="Lucas S."/>
            <person name="Hammon N."/>
            <person name="Deshpande S."/>
            <person name="Cheng J.F."/>
            <person name="Tapia R."/>
            <person name="Goodwin L.A."/>
            <person name="Pitluck S."/>
            <person name="Liolios K."/>
            <person name="Pagani I."/>
            <person name="Ivanova N."/>
            <person name="Mavromatis K."/>
            <person name="Mikhailova N."/>
            <person name="Huntemann M."/>
            <person name="Pati A."/>
            <person name="Chen A."/>
            <person name="Palaniappan K."/>
            <person name="Chang Y.J."/>
            <person name="Land M."/>
            <person name="Hauser L."/>
            <person name="Rohde M."/>
            <person name="Pukall R."/>
            <person name="Goker M."/>
            <person name="Detter J.C."/>
            <person name="Woyke T."/>
            <person name="Bristow J."/>
            <person name="Eisen J.A."/>
            <person name="Markowitz V."/>
            <person name="Hugenholtz P."/>
            <person name="Kyrpides N.C."/>
            <person name="Klenk H.P."/>
        </authorList>
    </citation>
    <scope>NUCLEOTIDE SEQUENCE</scope>
    <source>
        <strain evidence="10">ATCC 49209 / DSM 20642 / JCM 10262 / PW2</strain>
    </source>
</reference>
<proteinExistence type="predicted"/>